<gene>
    <name evidence="1" type="ORF">SAMN04515671_3818</name>
</gene>
<proteinExistence type="predicted"/>
<keyword evidence="2" id="KW-1185">Reference proteome</keyword>
<name>A0A1H0RZ64_9ACTN</name>
<accession>A0A1H0RZ64</accession>
<sequence length="92" mass="10063">MTGQPDFDTIITLLEIVEGRDPAATSVTRFDEDHEVLLSTQAEVVESLAGDAPAELDKDEMRALLDRIEQDIDRNRELRSAVAARQASAPGV</sequence>
<dbReference type="RefSeq" id="WP_090478996.1">
    <property type="nucleotide sequence ID" value="NZ_LT629710.1"/>
</dbReference>
<reference evidence="1 2" key="1">
    <citation type="submission" date="2016-10" db="EMBL/GenBank/DDBJ databases">
        <authorList>
            <person name="de Groot N.N."/>
        </authorList>
    </citation>
    <scope>NUCLEOTIDE SEQUENCE [LARGE SCALE GENOMIC DNA]</scope>
    <source>
        <strain evidence="2">P4-7,KCTC 19426,CECT 7604</strain>
    </source>
</reference>
<dbReference type="STRING" id="1090615.SAMN04515671_3818"/>
<dbReference type="Proteomes" id="UP000198741">
    <property type="component" value="Chromosome I"/>
</dbReference>
<evidence type="ECO:0000313" key="2">
    <source>
        <dbReference type="Proteomes" id="UP000198741"/>
    </source>
</evidence>
<protein>
    <submittedName>
        <fullName evidence="1">Uncharacterized protein</fullName>
    </submittedName>
</protein>
<evidence type="ECO:0000313" key="1">
    <source>
        <dbReference type="EMBL" id="SDP34723.1"/>
    </source>
</evidence>
<dbReference type="AlphaFoldDB" id="A0A1H0RZ64"/>
<organism evidence="1 2">
    <name type="scientific">Nakamurella panacisegetis</name>
    <dbReference type="NCBI Taxonomy" id="1090615"/>
    <lineage>
        <taxon>Bacteria</taxon>
        <taxon>Bacillati</taxon>
        <taxon>Actinomycetota</taxon>
        <taxon>Actinomycetes</taxon>
        <taxon>Nakamurellales</taxon>
        <taxon>Nakamurellaceae</taxon>
        <taxon>Nakamurella</taxon>
    </lineage>
</organism>
<dbReference type="EMBL" id="LT629710">
    <property type="protein sequence ID" value="SDP34723.1"/>
    <property type="molecule type" value="Genomic_DNA"/>
</dbReference>